<proteinExistence type="predicted"/>
<gene>
    <name evidence="3" type="ORF">Pcinc_030913</name>
</gene>
<feature type="compositionally biased region" description="Gly residues" evidence="1">
    <location>
        <begin position="72"/>
        <end position="81"/>
    </location>
</feature>
<keyword evidence="2" id="KW-0812">Transmembrane</keyword>
<feature type="region of interest" description="Disordered" evidence="1">
    <location>
        <begin position="48"/>
        <end position="82"/>
    </location>
</feature>
<keyword evidence="2" id="KW-1133">Transmembrane helix</keyword>
<feature type="compositionally biased region" description="Acidic residues" evidence="1">
    <location>
        <begin position="57"/>
        <end position="71"/>
    </location>
</feature>
<sequence length="152" mass="16848">MHGRLVSELVSEWAAHTTPTLTRLPQCDIKHHMLSSPLVRVCSLRVPSSSRYAPWEPDNEDKEDDDDDDEGGGGGGGGGGLKDNIANDGFVVDDEEIHSKLNQLIFVYVALSVLVLMVIKFLSRYSLLGIFLTRKKREGKRREEGPEGESLK</sequence>
<organism evidence="3 4">
    <name type="scientific">Petrolisthes cinctipes</name>
    <name type="common">Flat porcelain crab</name>
    <dbReference type="NCBI Taxonomy" id="88211"/>
    <lineage>
        <taxon>Eukaryota</taxon>
        <taxon>Metazoa</taxon>
        <taxon>Ecdysozoa</taxon>
        <taxon>Arthropoda</taxon>
        <taxon>Crustacea</taxon>
        <taxon>Multicrustacea</taxon>
        <taxon>Malacostraca</taxon>
        <taxon>Eumalacostraca</taxon>
        <taxon>Eucarida</taxon>
        <taxon>Decapoda</taxon>
        <taxon>Pleocyemata</taxon>
        <taxon>Anomura</taxon>
        <taxon>Galatheoidea</taxon>
        <taxon>Porcellanidae</taxon>
        <taxon>Petrolisthes</taxon>
    </lineage>
</organism>
<reference evidence="3" key="1">
    <citation type="submission" date="2023-10" db="EMBL/GenBank/DDBJ databases">
        <title>Genome assemblies of two species of porcelain crab, Petrolisthes cinctipes and Petrolisthes manimaculis (Anomura: Porcellanidae).</title>
        <authorList>
            <person name="Angst P."/>
        </authorList>
    </citation>
    <scope>NUCLEOTIDE SEQUENCE</scope>
    <source>
        <strain evidence="3">PB745_01</strain>
        <tissue evidence="3">Gill</tissue>
    </source>
</reference>
<protein>
    <submittedName>
        <fullName evidence="3">Uncharacterized protein</fullName>
    </submittedName>
</protein>
<keyword evidence="4" id="KW-1185">Reference proteome</keyword>
<dbReference type="Proteomes" id="UP001286313">
    <property type="component" value="Unassembled WGS sequence"/>
</dbReference>
<keyword evidence="2" id="KW-0472">Membrane</keyword>
<comment type="caution">
    <text evidence="3">The sequence shown here is derived from an EMBL/GenBank/DDBJ whole genome shotgun (WGS) entry which is preliminary data.</text>
</comment>
<evidence type="ECO:0000256" key="2">
    <source>
        <dbReference type="SAM" id="Phobius"/>
    </source>
</evidence>
<dbReference type="EMBL" id="JAWQEG010004042">
    <property type="protein sequence ID" value="KAK3863310.1"/>
    <property type="molecule type" value="Genomic_DNA"/>
</dbReference>
<evidence type="ECO:0000256" key="1">
    <source>
        <dbReference type="SAM" id="MobiDB-lite"/>
    </source>
</evidence>
<accession>A0AAE1EX66</accession>
<dbReference type="AlphaFoldDB" id="A0AAE1EX66"/>
<name>A0AAE1EX66_PETCI</name>
<evidence type="ECO:0000313" key="3">
    <source>
        <dbReference type="EMBL" id="KAK3863310.1"/>
    </source>
</evidence>
<evidence type="ECO:0000313" key="4">
    <source>
        <dbReference type="Proteomes" id="UP001286313"/>
    </source>
</evidence>
<feature type="transmembrane region" description="Helical" evidence="2">
    <location>
        <begin position="105"/>
        <end position="132"/>
    </location>
</feature>